<sequence>MAVEMKKWGALGVLIIGLVIGVAWWSRQTPRSVPVNTTSKTKPAVPKLTLREERRQPELRYVSVILYAIDHDRQRHLQRWQEVSDVDAGWQIDIYPHAGQDRYLVWPDQRITAAEKNLAPNWFTWHSGHVSYHSFIVHSFRREMVKTVSIQTLLNWANATSNRRHQVRHLVTHLTVKDHR</sequence>
<accession>M5AEN7</accession>
<dbReference type="Proteomes" id="UP000012042">
    <property type="component" value="Chromosome"/>
</dbReference>
<keyword evidence="1" id="KW-0472">Membrane</keyword>
<dbReference type="EMBL" id="AP012167">
    <property type="protein sequence ID" value="BAN06880.1"/>
    <property type="molecule type" value="Genomic_DNA"/>
</dbReference>
<reference evidence="2 3" key="1">
    <citation type="journal article" date="2013" name="PLoS ONE">
        <title>Genomic Analysis by Deep Sequencing of the Probiotic Lactobacillus brevis KB290 Harboring Nine Plasmids Reveals Genomic Stability.</title>
        <authorList>
            <person name="Fukao M."/>
            <person name="Oshima K."/>
            <person name="Morita H."/>
            <person name="Toh H."/>
            <person name="Suda W."/>
            <person name="Kim S.W."/>
            <person name="Suzuki S."/>
            <person name="Yakabe T."/>
            <person name="Hattori M."/>
            <person name="Yajima N."/>
        </authorList>
    </citation>
    <scope>NUCLEOTIDE SEQUENCE [LARGE SCALE GENOMIC DNA]</scope>
    <source>
        <strain evidence="2 3">KB290</strain>
    </source>
</reference>
<proteinExistence type="predicted"/>
<dbReference type="PATRIC" id="fig|1001583.3.peg.1232"/>
<evidence type="ECO:0000313" key="2">
    <source>
        <dbReference type="EMBL" id="BAN06880.1"/>
    </source>
</evidence>
<evidence type="ECO:0000256" key="1">
    <source>
        <dbReference type="SAM" id="Phobius"/>
    </source>
</evidence>
<dbReference type="KEGG" id="lbk:LVISKB_1245"/>
<dbReference type="HOGENOM" id="CLU_1501682_0_0_9"/>
<dbReference type="AlphaFoldDB" id="M5AEN7"/>
<keyword evidence="1" id="KW-0812">Transmembrane</keyword>
<organism evidence="2 3">
    <name type="scientific">Levilactobacillus brevis KB290</name>
    <dbReference type="NCBI Taxonomy" id="1001583"/>
    <lineage>
        <taxon>Bacteria</taxon>
        <taxon>Bacillati</taxon>
        <taxon>Bacillota</taxon>
        <taxon>Bacilli</taxon>
        <taxon>Lactobacillales</taxon>
        <taxon>Lactobacillaceae</taxon>
        <taxon>Levilactobacillus</taxon>
    </lineage>
</organism>
<keyword evidence="1" id="KW-1133">Transmembrane helix</keyword>
<gene>
    <name evidence="2" type="ORF">LVISKB_1245</name>
</gene>
<name>M5AEN7_LEVBR</name>
<evidence type="ECO:0000313" key="3">
    <source>
        <dbReference type="Proteomes" id="UP000012042"/>
    </source>
</evidence>
<feature type="transmembrane region" description="Helical" evidence="1">
    <location>
        <begin position="7"/>
        <end position="26"/>
    </location>
</feature>
<protein>
    <submittedName>
        <fullName evidence="2">Uncharacterized protein</fullName>
    </submittedName>
</protein>